<protein>
    <submittedName>
        <fullName evidence="1">Uncharacterized protein</fullName>
    </submittedName>
</protein>
<evidence type="ECO:0000313" key="2">
    <source>
        <dbReference type="Proteomes" id="UP000187455"/>
    </source>
</evidence>
<proteinExistence type="predicted"/>
<sequence length="69" mass="7991">MPNKKRTLFLVALILFNWEEEKVEMSLRNTYNLAPVVQKVAHSPSLPSPTSQKVWFLLPLRISLLPVYP</sequence>
<dbReference type="Proteomes" id="UP000187455">
    <property type="component" value="Unassembled WGS sequence"/>
</dbReference>
<evidence type="ECO:0000313" key="1">
    <source>
        <dbReference type="EMBL" id="OLY83106.1"/>
    </source>
</evidence>
<dbReference type="AlphaFoldDB" id="A0A1R0H1V4"/>
<keyword evidence="2" id="KW-1185">Reference proteome</keyword>
<organism evidence="1 2">
    <name type="scientific">Smittium mucronatum</name>
    <dbReference type="NCBI Taxonomy" id="133383"/>
    <lineage>
        <taxon>Eukaryota</taxon>
        <taxon>Fungi</taxon>
        <taxon>Fungi incertae sedis</taxon>
        <taxon>Zoopagomycota</taxon>
        <taxon>Kickxellomycotina</taxon>
        <taxon>Harpellomycetes</taxon>
        <taxon>Harpellales</taxon>
        <taxon>Legeriomycetaceae</taxon>
        <taxon>Smittium</taxon>
    </lineage>
</organism>
<accession>A0A1R0H1V4</accession>
<gene>
    <name evidence="1" type="ORF">AYI68_g2765</name>
</gene>
<name>A0A1R0H1V4_9FUNG</name>
<comment type="caution">
    <text evidence="1">The sequence shown here is derived from an EMBL/GenBank/DDBJ whole genome shotgun (WGS) entry which is preliminary data.</text>
</comment>
<dbReference type="EMBL" id="LSSL01001069">
    <property type="protein sequence ID" value="OLY83106.1"/>
    <property type="molecule type" value="Genomic_DNA"/>
</dbReference>
<reference evidence="1 2" key="1">
    <citation type="journal article" date="2016" name="Mol. Biol. Evol.">
        <title>Genome-Wide Survey of Gut Fungi (Harpellales) Reveals the First Horizontally Transferred Ubiquitin Gene from a Mosquito Host.</title>
        <authorList>
            <person name="Wang Y."/>
            <person name="White M.M."/>
            <person name="Kvist S."/>
            <person name="Moncalvo J.M."/>
        </authorList>
    </citation>
    <scope>NUCLEOTIDE SEQUENCE [LARGE SCALE GENOMIC DNA]</scope>
    <source>
        <strain evidence="1 2">ALG-7-W6</strain>
    </source>
</reference>